<name>A0AAD7XQC5_9STRA</name>
<dbReference type="InterPro" id="IPR051697">
    <property type="entry name" value="Patched_domain-protein"/>
</dbReference>
<feature type="transmembrane region" description="Helical" evidence="3">
    <location>
        <begin position="744"/>
        <end position="764"/>
    </location>
</feature>
<dbReference type="AlphaFoldDB" id="A0AAD7XQC5"/>
<sequence length="935" mass="102026">MASFLQHVDKKIGDGFEGLSRGVAKYPIRVLCLSLVVCFASSVGLRWTSIESDEDDLYLPRHATSVKQAEWVSKTYALSEDQGAKSLSMFCVSATSHKNVLRSKESLASLFEMIDVVWSSRGGGGGGGGSSSLLSQAKLNGFGNPMEMSPYGYWNKSKEALERDNDWRRTLYRQPSNPYGLTSVDKEGHLSAERQSLGHLLGKYEVSEEEEEVVSADAFQVKFWVRGDCRDKFLRAADEAVAEASPNDYLHCYLHDHTSYRDAVLGAIAHDLGLVGISVGLLCAFATACFAVRGGWRLGPAAMASVVVSLVTTFGLWMMCGGYFHNLMGAVLFMVLGLGVDDAFVIVAAVEAELATRGDVADVDDVLAKAMRNAGASVLVTSATDAAAFAACALVSRIPAIQSFCAVAALSVLMDFFFQVTFFLSCVAIELRRRIDHRQRAARILQTELPDDRPGEERTWSRAIARAILSRPARLAAAATTIALFALGVAGSSRLEMEYESKWLAPSGSMARKASDVEDKYFVSSNAMFVRVYSKHDSQTLFDNIDDYRRAVDKLRGLSWNEKAKFWLDDGFDDFVADDPAAWSDRREFDFQTSLYALERKHYADRLAFRAFNESTKFASSSSSSSSGPCGNTALPTTNKYTAANATLILERLARDDYGLCATRIEFSWRKVEDKATLITRLDEAQRKLDSVKGARRLNMFVARSPTLEALSLTWDSVRKSVGLCAAAVALCCLALLGRLWAAALMLLVVGLIDVILLGALYWIGEYVNMVTAVILTLAIGLSVDFSAHVTHAFLHSEDHRDPAVDALARMFSPVSKGAGSTLLAISPMAASTSYVIRLFCTICALIIGLGLFMGIVVVPGILHTFTSGGSPTRTTPQPGDDTLPAASFSHRRFPKTHPDPSYVLLEENDDDDDDDDAAAASRLRVLELCRTDDV</sequence>
<feature type="transmembrane region" description="Helical" evidence="3">
    <location>
        <begin position="406"/>
        <end position="431"/>
    </location>
</feature>
<keyword evidence="3" id="KW-0472">Membrane</keyword>
<protein>
    <recommendedName>
        <fullName evidence="4">SSD domain-containing protein</fullName>
    </recommendedName>
</protein>
<feature type="region of interest" description="Disordered" evidence="2">
    <location>
        <begin position="870"/>
        <end position="917"/>
    </location>
</feature>
<evidence type="ECO:0000259" key="4">
    <source>
        <dbReference type="PROSITE" id="PS50156"/>
    </source>
</evidence>
<dbReference type="PANTHER" id="PTHR10796">
    <property type="entry name" value="PATCHED-RELATED"/>
    <property type="match status" value="1"/>
</dbReference>
<keyword evidence="6" id="KW-1185">Reference proteome</keyword>
<dbReference type="Pfam" id="PF12349">
    <property type="entry name" value="Sterol-sensing"/>
    <property type="match status" value="1"/>
</dbReference>
<dbReference type="Gene3D" id="1.20.1640.10">
    <property type="entry name" value="Multidrug efflux transporter AcrB transmembrane domain"/>
    <property type="match status" value="2"/>
</dbReference>
<dbReference type="GO" id="GO:0016020">
    <property type="term" value="C:membrane"/>
    <property type="evidence" value="ECO:0007669"/>
    <property type="project" value="TreeGrafter"/>
</dbReference>
<comment type="similarity">
    <text evidence="1">Belongs to the patched family.</text>
</comment>
<feature type="transmembrane region" description="Helical" evidence="3">
    <location>
        <begin position="771"/>
        <end position="795"/>
    </location>
</feature>
<evidence type="ECO:0000256" key="1">
    <source>
        <dbReference type="ARBA" id="ARBA00005585"/>
    </source>
</evidence>
<dbReference type="PROSITE" id="PS50156">
    <property type="entry name" value="SSD"/>
    <property type="match status" value="1"/>
</dbReference>
<dbReference type="EMBL" id="JAQMWT010000319">
    <property type="protein sequence ID" value="KAJ8604978.1"/>
    <property type="molecule type" value="Genomic_DNA"/>
</dbReference>
<keyword evidence="3" id="KW-0812">Transmembrane</keyword>
<feature type="transmembrane region" description="Helical" evidence="3">
    <location>
        <begin position="721"/>
        <end position="738"/>
    </location>
</feature>
<feature type="transmembrane region" description="Helical" evidence="3">
    <location>
        <begin position="272"/>
        <end position="292"/>
    </location>
</feature>
<proteinExistence type="inferred from homology"/>
<keyword evidence="3" id="KW-1133">Transmembrane helix</keyword>
<dbReference type="SUPFAM" id="SSF82866">
    <property type="entry name" value="Multidrug efflux transporter AcrB transmembrane domain"/>
    <property type="match status" value="2"/>
</dbReference>
<feature type="domain" description="SSD" evidence="4">
    <location>
        <begin position="292"/>
        <end position="429"/>
    </location>
</feature>
<feature type="transmembrane region" description="Helical" evidence="3">
    <location>
        <begin position="304"/>
        <end position="324"/>
    </location>
</feature>
<feature type="transmembrane region" description="Helical" evidence="3">
    <location>
        <begin position="839"/>
        <end position="863"/>
    </location>
</feature>
<accession>A0AAD7XQC5</accession>
<feature type="transmembrane region" description="Helical" evidence="3">
    <location>
        <begin position="330"/>
        <end position="350"/>
    </location>
</feature>
<gene>
    <name evidence="5" type="ORF">CTAYLR_006886</name>
</gene>
<comment type="caution">
    <text evidence="5">The sequence shown here is derived from an EMBL/GenBank/DDBJ whole genome shotgun (WGS) entry which is preliminary data.</text>
</comment>
<evidence type="ECO:0000256" key="2">
    <source>
        <dbReference type="SAM" id="MobiDB-lite"/>
    </source>
</evidence>
<evidence type="ECO:0000313" key="5">
    <source>
        <dbReference type="EMBL" id="KAJ8604978.1"/>
    </source>
</evidence>
<organism evidence="5 6">
    <name type="scientific">Chrysophaeum taylorii</name>
    <dbReference type="NCBI Taxonomy" id="2483200"/>
    <lineage>
        <taxon>Eukaryota</taxon>
        <taxon>Sar</taxon>
        <taxon>Stramenopiles</taxon>
        <taxon>Ochrophyta</taxon>
        <taxon>Pelagophyceae</taxon>
        <taxon>Pelagomonadales</taxon>
        <taxon>Pelagomonadaceae</taxon>
        <taxon>Chrysophaeum</taxon>
    </lineage>
</organism>
<dbReference type="InterPro" id="IPR053958">
    <property type="entry name" value="HMGCR/SNAP/NPC1-like_SSD"/>
</dbReference>
<dbReference type="Proteomes" id="UP001230188">
    <property type="component" value="Unassembled WGS sequence"/>
</dbReference>
<evidence type="ECO:0000313" key="6">
    <source>
        <dbReference type="Proteomes" id="UP001230188"/>
    </source>
</evidence>
<reference evidence="5" key="1">
    <citation type="submission" date="2023-01" db="EMBL/GenBank/DDBJ databases">
        <title>Metagenome sequencing of chrysophaentin producing Chrysophaeum taylorii.</title>
        <authorList>
            <person name="Davison J."/>
            <person name="Bewley C."/>
        </authorList>
    </citation>
    <scope>NUCLEOTIDE SEQUENCE</scope>
    <source>
        <strain evidence="5">NIES-1699</strain>
    </source>
</reference>
<feature type="transmembrane region" description="Helical" evidence="3">
    <location>
        <begin position="378"/>
        <end position="400"/>
    </location>
</feature>
<evidence type="ECO:0000256" key="3">
    <source>
        <dbReference type="SAM" id="Phobius"/>
    </source>
</evidence>
<dbReference type="InterPro" id="IPR000731">
    <property type="entry name" value="SSD"/>
</dbReference>
<feature type="compositionally biased region" description="Acidic residues" evidence="2">
    <location>
        <begin position="907"/>
        <end position="917"/>
    </location>
</feature>
<dbReference type="PANTHER" id="PTHR10796:SF92">
    <property type="entry name" value="PATCHED-RELATED, ISOFORM A"/>
    <property type="match status" value="1"/>
</dbReference>